<sequence length="115" mass="12513">MSQQIQKLFPYVTKIVDDLAVGDSAITTESHKDSEQHDVNIDHSAVGDSAFINDTPELNLDSEQRVRVSNSTVGDSVNTTITPAPDPLNAPTVEDSVVVNADNKHGSKDQFDLHR</sequence>
<accession>D7M4U4</accession>
<name>D7M4U4_ARALL</name>
<dbReference type="Proteomes" id="UP000008694">
    <property type="component" value="Unassembled WGS sequence"/>
</dbReference>
<keyword evidence="3" id="KW-1185">Reference proteome</keyword>
<dbReference type="HOGENOM" id="CLU_2112220_0_0_1"/>
<protein>
    <submittedName>
        <fullName evidence="2">Predicted protein</fullName>
    </submittedName>
</protein>
<reference evidence="3" key="1">
    <citation type="journal article" date="2011" name="Nat. Genet.">
        <title>The Arabidopsis lyrata genome sequence and the basis of rapid genome size change.</title>
        <authorList>
            <person name="Hu T.T."/>
            <person name="Pattyn P."/>
            <person name="Bakker E.G."/>
            <person name="Cao J."/>
            <person name="Cheng J.-F."/>
            <person name="Clark R.M."/>
            <person name="Fahlgren N."/>
            <person name="Fawcett J.A."/>
            <person name="Grimwood J."/>
            <person name="Gundlach H."/>
            <person name="Haberer G."/>
            <person name="Hollister J.D."/>
            <person name="Ossowski S."/>
            <person name="Ottilar R.P."/>
            <person name="Salamov A.A."/>
            <person name="Schneeberger K."/>
            <person name="Spannagl M."/>
            <person name="Wang X."/>
            <person name="Yang L."/>
            <person name="Nasrallah M.E."/>
            <person name="Bergelson J."/>
            <person name="Carrington J.C."/>
            <person name="Gaut B.S."/>
            <person name="Schmutz J."/>
            <person name="Mayer K.F.X."/>
            <person name="Van de Peer Y."/>
            <person name="Grigoriev I.V."/>
            <person name="Nordborg M."/>
            <person name="Weigel D."/>
            <person name="Guo Y.-L."/>
        </authorList>
    </citation>
    <scope>NUCLEOTIDE SEQUENCE [LARGE SCALE GENOMIC DNA]</scope>
    <source>
        <strain evidence="3">cv. MN47</strain>
    </source>
</reference>
<dbReference type="Gramene" id="Al_scaffold_0006_3858">
    <property type="protein sequence ID" value="Al_scaffold_0006_3858"/>
    <property type="gene ID" value="Al_scaffold_0006_3858"/>
</dbReference>
<dbReference type="AlphaFoldDB" id="D7M4U4"/>
<evidence type="ECO:0000256" key="1">
    <source>
        <dbReference type="SAM" id="MobiDB-lite"/>
    </source>
</evidence>
<feature type="region of interest" description="Disordered" evidence="1">
    <location>
        <begin position="69"/>
        <end position="92"/>
    </location>
</feature>
<evidence type="ECO:0000313" key="2">
    <source>
        <dbReference type="EMBL" id="EFH49148.1"/>
    </source>
</evidence>
<organism evidence="3">
    <name type="scientific">Arabidopsis lyrata subsp. lyrata</name>
    <name type="common">Lyre-leaved rock-cress</name>
    <dbReference type="NCBI Taxonomy" id="81972"/>
    <lineage>
        <taxon>Eukaryota</taxon>
        <taxon>Viridiplantae</taxon>
        <taxon>Streptophyta</taxon>
        <taxon>Embryophyta</taxon>
        <taxon>Tracheophyta</taxon>
        <taxon>Spermatophyta</taxon>
        <taxon>Magnoliopsida</taxon>
        <taxon>eudicotyledons</taxon>
        <taxon>Gunneridae</taxon>
        <taxon>Pentapetalae</taxon>
        <taxon>rosids</taxon>
        <taxon>malvids</taxon>
        <taxon>Brassicales</taxon>
        <taxon>Brassicaceae</taxon>
        <taxon>Camelineae</taxon>
        <taxon>Arabidopsis</taxon>
    </lineage>
</organism>
<gene>
    <name evidence="2" type="ORF">ARALYDRAFT_663793</name>
</gene>
<evidence type="ECO:0000313" key="3">
    <source>
        <dbReference type="Proteomes" id="UP000008694"/>
    </source>
</evidence>
<proteinExistence type="predicted"/>
<dbReference type="EMBL" id="GL348718">
    <property type="protein sequence ID" value="EFH49148.1"/>
    <property type="molecule type" value="Genomic_DNA"/>
</dbReference>
<feature type="compositionally biased region" description="Polar residues" evidence="1">
    <location>
        <begin position="69"/>
        <end position="82"/>
    </location>
</feature>